<dbReference type="Proteomes" id="UP000247602">
    <property type="component" value="Unassembled WGS sequence"/>
</dbReference>
<name>A0A323VBZ6_9ACTN</name>
<dbReference type="RefSeq" id="WP_110551305.1">
    <property type="nucleotide sequence ID" value="NZ_JACIBU010000001.1"/>
</dbReference>
<dbReference type="Proteomes" id="UP000580718">
    <property type="component" value="Unassembled WGS sequence"/>
</dbReference>
<dbReference type="EMBL" id="QKNV01000035">
    <property type="protein sequence ID" value="PZA22364.1"/>
    <property type="molecule type" value="Genomic_DNA"/>
</dbReference>
<dbReference type="InterPro" id="IPR016888">
    <property type="entry name" value="UCP028498"/>
</dbReference>
<evidence type="ECO:0000313" key="1">
    <source>
        <dbReference type="EMBL" id="MBB3675958.1"/>
    </source>
</evidence>
<sequence length="131" mass="13653">MGVPSWTAEEAAALGGAVELEIAVRRPDGGLRAWTPIWVASVDGQVYVRSWYRRESGWFGAAVGSRRARVRVPGLEAEVTVEDVGDSDAGLRADVDAAYRAGYGAGAASMVTAEAAATTLRLVPHPVDGAA</sequence>
<evidence type="ECO:0000313" key="2">
    <source>
        <dbReference type="EMBL" id="PZA22364.1"/>
    </source>
</evidence>
<comment type="caution">
    <text evidence="2">The sequence shown here is derived from an EMBL/GenBank/DDBJ whole genome shotgun (WGS) entry which is preliminary data.</text>
</comment>
<reference evidence="1 4" key="2">
    <citation type="submission" date="2020-08" db="EMBL/GenBank/DDBJ databases">
        <title>Sequencing the genomes of 1000 actinobacteria strains.</title>
        <authorList>
            <person name="Klenk H.-P."/>
        </authorList>
    </citation>
    <scope>NUCLEOTIDE SEQUENCE [LARGE SCALE GENOMIC DNA]</scope>
    <source>
        <strain evidence="1 4">DSM 16678</strain>
    </source>
</reference>
<proteinExistence type="predicted"/>
<dbReference type="AlphaFoldDB" id="A0A323VBZ6"/>
<dbReference type="EMBL" id="JACIBU010000001">
    <property type="protein sequence ID" value="MBB3675958.1"/>
    <property type="molecule type" value="Genomic_DNA"/>
</dbReference>
<reference evidence="2 3" key="1">
    <citation type="submission" date="2018-06" db="EMBL/GenBank/DDBJ databases">
        <title>Draft genome sequence of Modestobacter versicolor CP153-2.</title>
        <authorList>
            <person name="Gundlapally S.R."/>
        </authorList>
    </citation>
    <scope>NUCLEOTIDE SEQUENCE [LARGE SCALE GENOMIC DNA]</scope>
    <source>
        <strain evidence="2 3">CP153-2</strain>
    </source>
</reference>
<dbReference type="OrthoDB" id="162563at2"/>
<dbReference type="Pfam" id="PF10012">
    <property type="entry name" value="DUF2255"/>
    <property type="match status" value="1"/>
</dbReference>
<accession>A0A323VBZ6</accession>
<protein>
    <submittedName>
        <fullName evidence="2">DUF2255 domain-containing protein</fullName>
    </submittedName>
</protein>
<organism evidence="2 3">
    <name type="scientific">Modestobacter versicolor</name>
    <dbReference type="NCBI Taxonomy" id="429133"/>
    <lineage>
        <taxon>Bacteria</taxon>
        <taxon>Bacillati</taxon>
        <taxon>Actinomycetota</taxon>
        <taxon>Actinomycetes</taxon>
        <taxon>Geodermatophilales</taxon>
        <taxon>Geodermatophilaceae</taxon>
        <taxon>Modestobacter</taxon>
    </lineage>
</organism>
<keyword evidence="3" id="KW-1185">Reference proteome</keyword>
<evidence type="ECO:0000313" key="3">
    <source>
        <dbReference type="Proteomes" id="UP000247602"/>
    </source>
</evidence>
<gene>
    <name evidence="2" type="ORF">DMO24_05330</name>
    <name evidence="1" type="ORF">FHX36_001693</name>
</gene>
<evidence type="ECO:0000313" key="4">
    <source>
        <dbReference type="Proteomes" id="UP000580718"/>
    </source>
</evidence>